<keyword evidence="2" id="KW-1185">Reference proteome</keyword>
<dbReference type="RefSeq" id="WP_205310589.1">
    <property type="nucleotide sequence ID" value="NZ_JAERPS020000001.1"/>
</dbReference>
<dbReference type="EMBL" id="JAERPS020000001">
    <property type="protein sequence ID" value="MBZ9610831.1"/>
    <property type="molecule type" value="Genomic_DNA"/>
</dbReference>
<sequence length="117" mass="13502">MTVVAKADDWDIHALPEQYTTLKLDILLDENESDAIRRGVIPDDMGEKWFCYFDNNTLYQHRSWSGHCIDVIEFVAEGNQLRAVSAKVNRDASQYGNTDDAEDVTRITEMLGWLYQQ</sequence>
<comment type="caution">
    <text evidence="1">The sequence shown here is derived from an EMBL/GenBank/DDBJ whole genome shotgun (WGS) entry which is preliminary data.</text>
</comment>
<evidence type="ECO:0000313" key="1">
    <source>
        <dbReference type="EMBL" id="MBZ9610831.1"/>
    </source>
</evidence>
<name>A0ABS7X5K7_9GAMM</name>
<gene>
    <name evidence="1" type="ORF">I4W93_004415</name>
</gene>
<reference evidence="1 2" key="1">
    <citation type="submission" date="2021-08" db="EMBL/GenBank/DDBJ databases">
        <title>Rheinheimera aquimaris sp. nov., isolated from seawater of the East Sea in Korea.</title>
        <authorList>
            <person name="Kim K.H."/>
            <person name="Wenting R."/>
            <person name="Kim K.R."/>
            <person name="Jeon C.O."/>
        </authorList>
    </citation>
    <scope>NUCLEOTIDE SEQUENCE [LARGE SCALE GENOMIC DNA]</scope>
    <source>
        <strain evidence="1 2">MA-13</strain>
    </source>
</reference>
<proteinExistence type="predicted"/>
<dbReference type="Proteomes" id="UP000663814">
    <property type="component" value="Unassembled WGS sequence"/>
</dbReference>
<accession>A0ABS7X5K7</accession>
<protein>
    <submittedName>
        <fullName evidence="1">Uncharacterized protein</fullName>
    </submittedName>
</protein>
<evidence type="ECO:0000313" key="2">
    <source>
        <dbReference type="Proteomes" id="UP000663814"/>
    </source>
</evidence>
<organism evidence="1 2">
    <name type="scientific">Rheinheimera maricola</name>
    <dbReference type="NCBI Taxonomy" id="2793282"/>
    <lineage>
        <taxon>Bacteria</taxon>
        <taxon>Pseudomonadati</taxon>
        <taxon>Pseudomonadota</taxon>
        <taxon>Gammaproteobacteria</taxon>
        <taxon>Chromatiales</taxon>
        <taxon>Chromatiaceae</taxon>
        <taxon>Rheinheimera</taxon>
    </lineage>
</organism>